<reference evidence="13" key="1">
    <citation type="journal article" date="2024" name="IScience">
        <title>Strigolactones Initiate the Formation of Haustorium-like Structures in Castilleja.</title>
        <authorList>
            <person name="Buerger M."/>
            <person name="Peterson D."/>
            <person name="Chory J."/>
        </authorList>
    </citation>
    <scope>NUCLEOTIDE SEQUENCE [LARGE SCALE GENOMIC DNA]</scope>
</reference>
<comment type="subcellular location">
    <subcellularLocation>
        <location evidence="1">Nucleus</location>
    </subcellularLocation>
</comment>
<evidence type="ECO:0000256" key="7">
    <source>
        <dbReference type="ARBA" id="ARBA00023163"/>
    </source>
</evidence>
<keyword evidence="6" id="KW-0238">DNA-binding</keyword>
<evidence type="ECO:0000256" key="8">
    <source>
        <dbReference type="ARBA" id="ARBA00023242"/>
    </source>
</evidence>
<evidence type="ECO:0000256" key="2">
    <source>
        <dbReference type="ARBA" id="ARBA00022723"/>
    </source>
</evidence>
<evidence type="ECO:0000259" key="10">
    <source>
        <dbReference type="PROSITE" id="PS50982"/>
    </source>
</evidence>
<dbReference type="InterPro" id="IPR011124">
    <property type="entry name" value="Znf_CW"/>
</dbReference>
<feature type="compositionally biased region" description="Polar residues" evidence="9">
    <location>
        <begin position="315"/>
        <end position="329"/>
    </location>
</feature>
<dbReference type="Pfam" id="PF07496">
    <property type="entry name" value="zf-CW"/>
    <property type="match status" value="1"/>
</dbReference>
<dbReference type="Gene3D" id="3.30.890.10">
    <property type="entry name" value="Methyl-cpg-binding Protein 2, Chain A"/>
    <property type="match status" value="1"/>
</dbReference>
<dbReference type="PROSITE" id="PS51050">
    <property type="entry name" value="ZF_CW"/>
    <property type="match status" value="1"/>
</dbReference>
<feature type="domain" description="CW-type" evidence="11">
    <location>
        <begin position="118"/>
        <end position="177"/>
    </location>
</feature>
<keyword evidence="8" id="KW-0539">Nucleus</keyword>
<dbReference type="FunFam" id="3.30.890.10:FF:000012">
    <property type="entry name" value="Methyl-CpG-binding domain-containing protein 1"/>
    <property type="match status" value="1"/>
</dbReference>
<dbReference type="SMART" id="SM00391">
    <property type="entry name" value="MBD"/>
    <property type="match status" value="1"/>
</dbReference>
<gene>
    <name evidence="12" type="primary">MBD12_1</name>
    <name evidence="12" type="ORF">CASFOL_012182</name>
</gene>
<feature type="compositionally biased region" description="Polar residues" evidence="9">
    <location>
        <begin position="34"/>
        <end position="47"/>
    </location>
</feature>
<dbReference type="Proteomes" id="UP001632038">
    <property type="component" value="Unassembled WGS sequence"/>
</dbReference>
<keyword evidence="3" id="KW-0863">Zinc-finger</keyword>
<accession>A0ABD3DPM0</accession>
<dbReference type="AlphaFoldDB" id="A0ABD3DPM0"/>
<dbReference type="CDD" id="cd01396">
    <property type="entry name" value="MeCP2_MBD"/>
    <property type="match status" value="1"/>
</dbReference>
<keyword evidence="13" id="KW-1185">Reference proteome</keyword>
<feature type="compositionally biased region" description="Polar residues" evidence="9">
    <location>
        <begin position="1"/>
        <end position="19"/>
    </location>
</feature>
<evidence type="ECO:0000256" key="6">
    <source>
        <dbReference type="ARBA" id="ARBA00023125"/>
    </source>
</evidence>
<evidence type="ECO:0000259" key="11">
    <source>
        <dbReference type="PROSITE" id="PS51050"/>
    </source>
</evidence>
<keyword evidence="7" id="KW-0804">Transcription</keyword>
<evidence type="ECO:0000256" key="5">
    <source>
        <dbReference type="ARBA" id="ARBA00023015"/>
    </source>
</evidence>
<dbReference type="SUPFAM" id="SSF54171">
    <property type="entry name" value="DNA-binding domain"/>
    <property type="match status" value="1"/>
</dbReference>
<dbReference type="Pfam" id="PF01429">
    <property type="entry name" value="MBD"/>
    <property type="match status" value="1"/>
</dbReference>
<evidence type="ECO:0000256" key="9">
    <source>
        <dbReference type="SAM" id="MobiDB-lite"/>
    </source>
</evidence>
<evidence type="ECO:0000256" key="3">
    <source>
        <dbReference type="ARBA" id="ARBA00022771"/>
    </source>
</evidence>
<feature type="region of interest" description="Disordered" evidence="9">
    <location>
        <begin position="1"/>
        <end position="74"/>
    </location>
</feature>
<dbReference type="InterPro" id="IPR001739">
    <property type="entry name" value="Methyl_CpG_DNA-bd"/>
</dbReference>
<evidence type="ECO:0000313" key="13">
    <source>
        <dbReference type="Proteomes" id="UP001632038"/>
    </source>
</evidence>
<dbReference type="GO" id="GO:0008270">
    <property type="term" value="F:zinc ion binding"/>
    <property type="evidence" value="ECO:0007669"/>
    <property type="project" value="UniProtKB-KW"/>
</dbReference>
<evidence type="ECO:0000256" key="1">
    <source>
        <dbReference type="ARBA" id="ARBA00004123"/>
    </source>
</evidence>
<dbReference type="GO" id="GO:0000118">
    <property type="term" value="C:histone deacetylase complex"/>
    <property type="evidence" value="ECO:0007669"/>
    <property type="project" value="UniProtKB-ARBA"/>
</dbReference>
<sequence>MMETATVPQSLKVTTNYPSTAEHPKNVGHKANALYSSLPHNLPTSSNDRTDINPTEVVENHTPEDKRNPCTDENSQYQLVLYDPSVINSNTENGPKPINHQPPFQRPHPFSDQAQRVLPSVGAFTVQCANCFKWRFIPTKEKYEKIRENIMEQPFLCETAREWRYDISCDDAPDITQDGSRLWAIDKPSIAQPPPGWQRLLRIRGEGSTKFADVYYVAPTGKRFRSMVEIQKYLFEHPKYISEGVNMSQFSFQTPKPLQENYVRKRPLRPAPLDAAGYPVMPGYLPPSEVKTITWISPEVDTNLQLSGPMLSNQYVESYGSNPESQSQSAKKKGKKRRFDDLLVYDLDEVSDDDEPHQL</sequence>
<keyword evidence="4" id="KW-0862">Zinc</keyword>
<evidence type="ECO:0000313" key="12">
    <source>
        <dbReference type="EMBL" id="KAL3644250.1"/>
    </source>
</evidence>
<proteinExistence type="predicted"/>
<dbReference type="PANTHER" id="PTHR12396">
    <property type="entry name" value="METHYL-CPG BINDING PROTEIN, MBD"/>
    <property type="match status" value="1"/>
</dbReference>
<dbReference type="EMBL" id="JAVIJP010000015">
    <property type="protein sequence ID" value="KAL3644250.1"/>
    <property type="molecule type" value="Genomic_DNA"/>
</dbReference>
<feature type="domain" description="MBD" evidence="10">
    <location>
        <begin position="183"/>
        <end position="257"/>
    </location>
</feature>
<keyword evidence="2" id="KW-0479">Metal-binding</keyword>
<organism evidence="12 13">
    <name type="scientific">Castilleja foliolosa</name>
    <dbReference type="NCBI Taxonomy" id="1961234"/>
    <lineage>
        <taxon>Eukaryota</taxon>
        <taxon>Viridiplantae</taxon>
        <taxon>Streptophyta</taxon>
        <taxon>Embryophyta</taxon>
        <taxon>Tracheophyta</taxon>
        <taxon>Spermatophyta</taxon>
        <taxon>Magnoliopsida</taxon>
        <taxon>eudicotyledons</taxon>
        <taxon>Gunneridae</taxon>
        <taxon>Pentapetalae</taxon>
        <taxon>asterids</taxon>
        <taxon>lamiids</taxon>
        <taxon>Lamiales</taxon>
        <taxon>Orobanchaceae</taxon>
        <taxon>Pedicularideae</taxon>
        <taxon>Castillejinae</taxon>
        <taxon>Castilleja</taxon>
    </lineage>
</organism>
<dbReference type="GO" id="GO:0003677">
    <property type="term" value="F:DNA binding"/>
    <property type="evidence" value="ECO:0007669"/>
    <property type="project" value="UniProtKB-KW"/>
</dbReference>
<feature type="region of interest" description="Disordered" evidence="9">
    <location>
        <begin position="315"/>
        <end position="337"/>
    </location>
</feature>
<protein>
    <submittedName>
        <fullName evidence="12">Methyl-CpG binding domain</fullName>
    </submittedName>
</protein>
<comment type="caution">
    <text evidence="12">The sequence shown here is derived from an EMBL/GenBank/DDBJ whole genome shotgun (WGS) entry which is preliminary data.</text>
</comment>
<feature type="compositionally biased region" description="Basic and acidic residues" evidence="9">
    <location>
        <begin position="58"/>
        <end position="70"/>
    </location>
</feature>
<dbReference type="PROSITE" id="PS50982">
    <property type="entry name" value="MBD"/>
    <property type="match status" value="1"/>
</dbReference>
<keyword evidence="5" id="KW-0805">Transcription regulation</keyword>
<name>A0ABD3DPM0_9LAMI</name>
<dbReference type="InterPro" id="IPR016177">
    <property type="entry name" value="DNA-bd_dom_sf"/>
</dbReference>
<evidence type="ECO:0000256" key="4">
    <source>
        <dbReference type="ARBA" id="ARBA00022833"/>
    </source>
</evidence>
<dbReference type="PANTHER" id="PTHR12396:SF0">
    <property type="entry name" value="METHYL-CPG BINDING DOMAIN PROTEIN-LIKE, ISOFORM C"/>
    <property type="match status" value="1"/>
</dbReference>